<sequence length="147" mass="15934">MSSDLETGPPPAVTRRLGYLLKHAQLRLYELAEPLYEPLGVTGRQLALLTLFGDGPAQSQQDGAARLGIDRTTMVALVDELEAKGLVRREVAPGDRRKRLVRLTEEGERVRQAGEAATGEAETLLLAPLGADAERLRAALQLVVRGE</sequence>
<protein>
    <submittedName>
        <fullName evidence="2">MarR family transcriptional regulator</fullName>
    </submittedName>
</protein>
<feature type="domain" description="HTH marR-type" evidence="1">
    <location>
        <begin position="14"/>
        <end position="147"/>
    </location>
</feature>
<dbReference type="Pfam" id="PF12802">
    <property type="entry name" value="MarR_2"/>
    <property type="match status" value="1"/>
</dbReference>
<evidence type="ECO:0000313" key="3">
    <source>
        <dbReference type="Proteomes" id="UP001304298"/>
    </source>
</evidence>
<keyword evidence="3" id="KW-1185">Reference proteome</keyword>
<dbReference type="PRINTS" id="PR00598">
    <property type="entry name" value="HTHMARR"/>
</dbReference>
<evidence type="ECO:0000313" key="2">
    <source>
        <dbReference type="EMBL" id="MEA5362667.1"/>
    </source>
</evidence>
<dbReference type="InterPro" id="IPR036390">
    <property type="entry name" value="WH_DNA-bd_sf"/>
</dbReference>
<dbReference type="InterPro" id="IPR039422">
    <property type="entry name" value="MarR/SlyA-like"/>
</dbReference>
<reference evidence="2 3" key="1">
    <citation type="submission" date="2023-12" db="EMBL/GenBank/DDBJ databases">
        <title>Amycolatopsis sp. V23-08.</title>
        <authorList>
            <person name="Somphong A."/>
        </authorList>
    </citation>
    <scope>NUCLEOTIDE SEQUENCE [LARGE SCALE GENOMIC DNA]</scope>
    <source>
        <strain evidence="2 3">V23-08</strain>
    </source>
</reference>
<dbReference type="PANTHER" id="PTHR33164">
    <property type="entry name" value="TRANSCRIPTIONAL REGULATOR, MARR FAMILY"/>
    <property type="match status" value="1"/>
</dbReference>
<accession>A0ABU5R8U6</accession>
<dbReference type="RefSeq" id="WP_323330308.1">
    <property type="nucleotide sequence ID" value="NZ_JAYFSI010000005.1"/>
</dbReference>
<dbReference type="PANTHER" id="PTHR33164:SF43">
    <property type="entry name" value="HTH-TYPE TRANSCRIPTIONAL REPRESSOR YETL"/>
    <property type="match status" value="1"/>
</dbReference>
<dbReference type="EMBL" id="JAYFSI010000005">
    <property type="protein sequence ID" value="MEA5362667.1"/>
    <property type="molecule type" value="Genomic_DNA"/>
</dbReference>
<dbReference type="PROSITE" id="PS50995">
    <property type="entry name" value="HTH_MARR_2"/>
    <property type="match status" value="1"/>
</dbReference>
<proteinExistence type="predicted"/>
<evidence type="ECO:0000259" key="1">
    <source>
        <dbReference type="PROSITE" id="PS50995"/>
    </source>
</evidence>
<dbReference type="SMART" id="SM00347">
    <property type="entry name" value="HTH_MARR"/>
    <property type="match status" value="1"/>
</dbReference>
<name>A0ABU5R8U6_9PSEU</name>
<dbReference type="InterPro" id="IPR000835">
    <property type="entry name" value="HTH_MarR-typ"/>
</dbReference>
<dbReference type="Gene3D" id="1.10.10.10">
    <property type="entry name" value="Winged helix-like DNA-binding domain superfamily/Winged helix DNA-binding domain"/>
    <property type="match status" value="1"/>
</dbReference>
<dbReference type="InterPro" id="IPR036388">
    <property type="entry name" value="WH-like_DNA-bd_sf"/>
</dbReference>
<organism evidence="2 3">
    <name type="scientific">Amycolatopsis heterodermiae</name>
    <dbReference type="NCBI Taxonomy" id="3110235"/>
    <lineage>
        <taxon>Bacteria</taxon>
        <taxon>Bacillati</taxon>
        <taxon>Actinomycetota</taxon>
        <taxon>Actinomycetes</taxon>
        <taxon>Pseudonocardiales</taxon>
        <taxon>Pseudonocardiaceae</taxon>
        <taxon>Amycolatopsis</taxon>
    </lineage>
</organism>
<dbReference type="SUPFAM" id="SSF46785">
    <property type="entry name" value="Winged helix' DNA-binding domain"/>
    <property type="match status" value="1"/>
</dbReference>
<comment type="caution">
    <text evidence="2">The sequence shown here is derived from an EMBL/GenBank/DDBJ whole genome shotgun (WGS) entry which is preliminary data.</text>
</comment>
<gene>
    <name evidence="2" type="ORF">VA596_24240</name>
</gene>
<dbReference type="Proteomes" id="UP001304298">
    <property type="component" value="Unassembled WGS sequence"/>
</dbReference>